<dbReference type="AlphaFoldDB" id="A0A0R1H119"/>
<evidence type="ECO:0000313" key="2">
    <source>
        <dbReference type="Proteomes" id="UP000051461"/>
    </source>
</evidence>
<dbReference type="PATRIC" id="fig|1423726.3.peg.1423"/>
<organism evidence="1 2">
    <name type="scientific">Loigolactobacillus bifermentans DSM 20003</name>
    <dbReference type="NCBI Taxonomy" id="1423726"/>
    <lineage>
        <taxon>Bacteria</taxon>
        <taxon>Bacillati</taxon>
        <taxon>Bacillota</taxon>
        <taxon>Bacilli</taxon>
        <taxon>Lactobacillales</taxon>
        <taxon>Lactobacillaceae</taxon>
        <taxon>Loigolactobacillus</taxon>
    </lineage>
</organism>
<reference evidence="1 2" key="1">
    <citation type="journal article" date="2015" name="Genome Announc.">
        <title>Expanding the biotechnology potential of lactobacilli through comparative genomics of 213 strains and associated genera.</title>
        <authorList>
            <person name="Sun Z."/>
            <person name="Harris H.M."/>
            <person name="McCann A."/>
            <person name="Guo C."/>
            <person name="Argimon S."/>
            <person name="Zhang W."/>
            <person name="Yang X."/>
            <person name="Jeffery I.B."/>
            <person name="Cooney J.C."/>
            <person name="Kagawa T.F."/>
            <person name="Liu W."/>
            <person name="Song Y."/>
            <person name="Salvetti E."/>
            <person name="Wrobel A."/>
            <person name="Rasinkangas P."/>
            <person name="Parkhill J."/>
            <person name="Rea M.C."/>
            <person name="O'Sullivan O."/>
            <person name="Ritari J."/>
            <person name="Douillard F.P."/>
            <person name="Paul Ross R."/>
            <person name="Yang R."/>
            <person name="Briner A.E."/>
            <person name="Felis G.E."/>
            <person name="de Vos W.M."/>
            <person name="Barrangou R."/>
            <person name="Klaenhammer T.R."/>
            <person name="Caufield P.W."/>
            <person name="Cui Y."/>
            <person name="Zhang H."/>
            <person name="O'Toole P.W."/>
        </authorList>
    </citation>
    <scope>NUCLEOTIDE SEQUENCE [LARGE SCALE GENOMIC DNA]</scope>
    <source>
        <strain evidence="1 2">DSM 20003</strain>
    </source>
</reference>
<protein>
    <submittedName>
        <fullName evidence="1">Uncharacterized protein</fullName>
    </submittedName>
</protein>
<sequence length="57" mass="6502">MKALTKLGGLSNIQSKRLIKILTLPNRLRGRNSLLRFFVWCGRVVKNGFEAIKGLKF</sequence>
<comment type="caution">
    <text evidence="1">The sequence shown here is derived from an EMBL/GenBank/DDBJ whole genome shotgun (WGS) entry which is preliminary data.</text>
</comment>
<dbReference type="EMBL" id="AZDA01000021">
    <property type="protein sequence ID" value="KRK40176.1"/>
    <property type="molecule type" value="Genomic_DNA"/>
</dbReference>
<gene>
    <name evidence="1" type="ORF">FC07_GL001378</name>
</gene>
<evidence type="ECO:0000313" key="1">
    <source>
        <dbReference type="EMBL" id="KRK40176.1"/>
    </source>
</evidence>
<keyword evidence="2" id="KW-1185">Reference proteome</keyword>
<dbReference type="Proteomes" id="UP000051461">
    <property type="component" value="Unassembled WGS sequence"/>
</dbReference>
<name>A0A0R1H119_9LACO</name>
<proteinExistence type="predicted"/>
<accession>A0A0R1H119</accession>